<evidence type="ECO:0008006" key="3">
    <source>
        <dbReference type="Google" id="ProtNLM"/>
    </source>
</evidence>
<accession>A0A9X2F7X6</accession>
<dbReference type="RefSeq" id="WP_252851386.1">
    <property type="nucleotide sequence ID" value="NZ_JAMXLR010000020.1"/>
</dbReference>
<sequence length="204" mass="23522">MARTGKPSAGLHFTHAIRAVCEDMTRRVELLSHIDMSRVAVGFCQARKRVPHGLQASLTPLRFENGARDSLVRGRRYTCQSIFDPSGREYLYLLNFYLPRFLDHSLGEKLTTIVHELWHISEKFDGDLRRHEGRCYVHGPSQREFDRTASRLAGEWLASEPPTELYAFLRYNFRDLVKHFGQVYGERYPVPKLVAARGPTKEAC</sequence>
<name>A0A9X2F7X6_9BACT</name>
<gene>
    <name evidence="1" type="ORF">NG895_05135</name>
</gene>
<reference evidence="1" key="1">
    <citation type="submission" date="2022-06" db="EMBL/GenBank/DDBJ databases">
        <title>Aeoliella straminimaris, a novel planctomycete from sediments.</title>
        <authorList>
            <person name="Vitorino I.R."/>
            <person name="Lage O.M."/>
        </authorList>
    </citation>
    <scope>NUCLEOTIDE SEQUENCE</scope>
    <source>
        <strain evidence="1">ICT_H6.2</strain>
    </source>
</reference>
<comment type="caution">
    <text evidence="1">The sequence shown here is derived from an EMBL/GenBank/DDBJ whole genome shotgun (WGS) entry which is preliminary data.</text>
</comment>
<dbReference type="EMBL" id="JAMXLR010000020">
    <property type="protein sequence ID" value="MCO6043283.1"/>
    <property type="molecule type" value="Genomic_DNA"/>
</dbReference>
<dbReference type="Proteomes" id="UP001155241">
    <property type="component" value="Unassembled WGS sequence"/>
</dbReference>
<protein>
    <recommendedName>
        <fullName evidence="3">Phage metallopeptidase domain-containing protein</fullName>
    </recommendedName>
</protein>
<evidence type="ECO:0000313" key="1">
    <source>
        <dbReference type="EMBL" id="MCO6043283.1"/>
    </source>
</evidence>
<keyword evidence="2" id="KW-1185">Reference proteome</keyword>
<organism evidence="1 2">
    <name type="scientific">Aeoliella straminimaris</name>
    <dbReference type="NCBI Taxonomy" id="2954799"/>
    <lineage>
        <taxon>Bacteria</taxon>
        <taxon>Pseudomonadati</taxon>
        <taxon>Planctomycetota</taxon>
        <taxon>Planctomycetia</taxon>
        <taxon>Pirellulales</taxon>
        <taxon>Lacipirellulaceae</taxon>
        <taxon>Aeoliella</taxon>
    </lineage>
</organism>
<proteinExistence type="predicted"/>
<evidence type="ECO:0000313" key="2">
    <source>
        <dbReference type="Proteomes" id="UP001155241"/>
    </source>
</evidence>
<dbReference type="AlphaFoldDB" id="A0A9X2F7X6"/>